<reference evidence="1 2" key="1">
    <citation type="submission" date="2018-06" db="EMBL/GenBank/DDBJ databases">
        <title>Isolation of heavy metals resistant Paenibacillus silvae NC2 from Gold-Copper mine in ZiJin, China.</title>
        <authorList>
            <person name="Xu J."/>
            <person name="Mazhar H.S."/>
            <person name="Rensing C."/>
        </authorList>
    </citation>
    <scope>NUCLEOTIDE SEQUENCE [LARGE SCALE GENOMIC DNA]</scope>
    <source>
        <strain evidence="1 2">NC2</strain>
    </source>
</reference>
<accession>A0A2W6NNI7</accession>
<proteinExistence type="predicted"/>
<comment type="caution">
    <text evidence="1">The sequence shown here is derived from an EMBL/GenBank/DDBJ whole genome shotgun (WGS) entry which is preliminary data.</text>
</comment>
<name>A0A2W6NNI7_9BACL</name>
<dbReference type="EMBL" id="QKWW01000006">
    <property type="protein sequence ID" value="PZT57381.1"/>
    <property type="molecule type" value="Genomic_DNA"/>
</dbReference>
<dbReference type="Proteomes" id="UP000249204">
    <property type="component" value="Unassembled WGS sequence"/>
</dbReference>
<evidence type="ECO:0000313" key="1">
    <source>
        <dbReference type="EMBL" id="PZT57381.1"/>
    </source>
</evidence>
<protein>
    <submittedName>
        <fullName evidence="1">Uncharacterized protein</fullName>
    </submittedName>
</protein>
<dbReference type="AlphaFoldDB" id="A0A2W6NNI7"/>
<sequence length="79" mass="8880">MATNKKAEWSLLNGKLSDNASILYNPQTGLFTTTYIPGSNYLTANGNKVSYQDSFKTIRGAKSSMTRYLGYKTKWKQSE</sequence>
<gene>
    <name evidence="1" type="ORF">DN757_01615</name>
</gene>
<organism evidence="1 2">
    <name type="scientific">Paenibacillus silvae</name>
    <dbReference type="NCBI Taxonomy" id="1325358"/>
    <lineage>
        <taxon>Bacteria</taxon>
        <taxon>Bacillati</taxon>
        <taxon>Bacillota</taxon>
        <taxon>Bacilli</taxon>
        <taxon>Bacillales</taxon>
        <taxon>Paenibacillaceae</taxon>
        <taxon>Paenibacillus</taxon>
    </lineage>
</organism>
<evidence type="ECO:0000313" key="2">
    <source>
        <dbReference type="Proteomes" id="UP000249204"/>
    </source>
</evidence>